<keyword evidence="8" id="KW-0634">PQQ</keyword>
<evidence type="ECO:0000256" key="14">
    <source>
        <dbReference type="SAM" id="SignalP"/>
    </source>
</evidence>
<dbReference type="SMART" id="SM00564">
    <property type="entry name" value="PQQ"/>
    <property type="match status" value="5"/>
</dbReference>
<dbReference type="Proteomes" id="UP001220395">
    <property type="component" value="Chromosome"/>
</dbReference>
<protein>
    <submittedName>
        <fullName evidence="16">PQQ-dependent dehydrogenase, methanol/ethanol family</fullName>
        <ecNumber evidence="16">1.1.2.-</ecNumber>
    </submittedName>
</protein>
<keyword evidence="7" id="KW-0106">Calcium</keyword>
<feature type="region of interest" description="Disordered" evidence="13">
    <location>
        <begin position="681"/>
        <end position="704"/>
    </location>
</feature>
<dbReference type="PANTHER" id="PTHR32303">
    <property type="entry name" value="QUINOPROTEIN ALCOHOL DEHYDROGENASE (CYTOCHROME C)"/>
    <property type="match status" value="1"/>
</dbReference>
<dbReference type="InterPro" id="IPR017512">
    <property type="entry name" value="PQQ_MeOH/EtOH_DH"/>
</dbReference>
<dbReference type="RefSeq" id="WP_273689450.1">
    <property type="nucleotide sequence ID" value="NZ_CP117411.1"/>
</dbReference>
<comment type="similarity">
    <text evidence="3">Belongs to the bacterial PQQ dehydrogenase family.</text>
</comment>
<proteinExistence type="inferred from homology"/>
<evidence type="ECO:0000256" key="6">
    <source>
        <dbReference type="ARBA" id="ARBA00022729"/>
    </source>
</evidence>
<dbReference type="Gene3D" id="2.140.10.10">
    <property type="entry name" value="Quinoprotein alcohol dehydrogenase-like superfamily"/>
    <property type="match status" value="1"/>
</dbReference>
<evidence type="ECO:0000256" key="2">
    <source>
        <dbReference type="ARBA" id="ARBA00001931"/>
    </source>
</evidence>
<keyword evidence="17" id="KW-1185">Reference proteome</keyword>
<keyword evidence="5 12" id="KW-0479">Metal-binding</keyword>
<dbReference type="InterPro" id="IPR011047">
    <property type="entry name" value="Quinoprotein_ADH-like_sf"/>
</dbReference>
<dbReference type="InterPro" id="IPR002372">
    <property type="entry name" value="PQQ_rpt_dom"/>
</dbReference>
<evidence type="ECO:0000256" key="4">
    <source>
        <dbReference type="ARBA" id="ARBA00022617"/>
    </source>
</evidence>
<comment type="cofactor">
    <cofactor evidence="1">
        <name>Ca(2+)</name>
        <dbReference type="ChEBI" id="CHEBI:29108"/>
    </cofactor>
</comment>
<evidence type="ECO:0000256" key="1">
    <source>
        <dbReference type="ARBA" id="ARBA00001913"/>
    </source>
</evidence>
<comment type="cofactor">
    <cofactor evidence="2">
        <name>pyrroloquinoline quinone</name>
        <dbReference type="ChEBI" id="CHEBI:58442"/>
    </cofactor>
</comment>
<dbReference type="InterPro" id="IPR036909">
    <property type="entry name" value="Cyt_c-like_dom_sf"/>
</dbReference>
<sequence length="704" mass="75750">MTRSTLLRPSLLTALALMAAGCAKGPAQPEAGIGADTNWEAPGGGADEAGYSRLTGITPDNIGKLGLAWSMDLPDEVTLESTPLAVNGILYFSGGYAEVYAVDAATGRQLWKFDPRTWERRPDKFHFGANRGIAYEKGRIFTVEMDGRIDALDARTGKVLWTADSIPDGVRNNSTGAPRTMNGKVIIGNGGADLGARGFVTAFDSATGKFLWRFYTVPGSPEQNRGDPAMEAAARTWRGEWWKTGAGGGTVWNGMTFDAEANRVYIGVGNAGPYDPEKRSPGGGDNLYNSSIVALDADTGKYVWHYQENPRDSWDYKATPNIVMATITLDGQPRKVLLHAPTNGFFYVLDRATGKVISAGKTTEISWARGIDLKTGRPIEAPNIRYEKGPTEIWPGTIGGHNWQAMAYSPRAGLVYIPIQQIGARFHRTKAQSDVAFNIMGLMVEPVVKRPGDGKGKLVAWDPVAQRPAWSVQYDTLWNGGALATAGGLVFQGDASGWFNAYQAKTGERLWRFNAGLGIIAAPMSFSLKGEQYVSVLVGYGGTTAALGDVMNVGWKYGAQMRRLLTFRIGGAARLPALVPADKVVHAVDDPAIVLNEADVAAGRGLSIACASCHGVGFASPGSPGPDLRESAFALDFAAFSHVLKEGRMENGMPRFDWLSPDQTRQLYAYLRARSREVLGRRKPAAPAAGEAPDMQKMKGPVTY</sequence>
<dbReference type="SUPFAM" id="SSF46626">
    <property type="entry name" value="Cytochrome c"/>
    <property type="match status" value="1"/>
</dbReference>
<evidence type="ECO:0000256" key="11">
    <source>
        <dbReference type="ARBA" id="ARBA00023157"/>
    </source>
</evidence>
<evidence type="ECO:0000256" key="10">
    <source>
        <dbReference type="ARBA" id="ARBA00023004"/>
    </source>
</evidence>
<evidence type="ECO:0000259" key="15">
    <source>
        <dbReference type="PROSITE" id="PS51007"/>
    </source>
</evidence>
<gene>
    <name evidence="16" type="ORF">PQ455_04140</name>
</gene>
<feature type="signal peptide" evidence="14">
    <location>
        <begin position="1"/>
        <end position="19"/>
    </location>
</feature>
<dbReference type="InterPro" id="IPR009056">
    <property type="entry name" value="Cyt_c-like_dom"/>
</dbReference>
<evidence type="ECO:0000313" key="17">
    <source>
        <dbReference type="Proteomes" id="UP001220395"/>
    </source>
</evidence>
<reference evidence="16 17" key="1">
    <citation type="submission" date="2023-02" db="EMBL/GenBank/DDBJ databases">
        <title>Genome sequence of Sphingomonas naphthae.</title>
        <authorList>
            <person name="Kim S."/>
            <person name="Heo J."/>
            <person name="Kwon S.-W."/>
        </authorList>
    </citation>
    <scope>NUCLEOTIDE SEQUENCE [LARGE SCALE GENOMIC DNA]</scope>
    <source>
        <strain evidence="16 17">KACC 18716</strain>
    </source>
</reference>
<evidence type="ECO:0000256" key="7">
    <source>
        <dbReference type="ARBA" id="ARBA00022837"/>
    </source>
</evidence>
<keyword evidence="6 14" id="KW-0732">Signal</keyword>
<dbReference type="PROSITE" id="PS51007">
    <property type="entry name" value="CYTC"/>
    <property type="match status" value="1"/>
</dbReference>
<keyword evidence="10 12" id="KW-0408">Iron</keyword>
<dbReference type="Pfam" id="PF13442">
    <property type="entry name" value="Cytochrome_CBB3"/>
    <property type="match status" value="1"/>
</dbReference>
<keyword evidence="4 12" id="KW-0349">Heme</keyword>
<feature type="domain" description="Cytochrome c" evidence="15">
    <location>
        <begin position="598"/>
        <end position="675"/>
    </location>
</feature>
<keyword evidence="9 16" id="KW-0560">Oxidoreductase</keyword>
<dbReference type="PROSITE" id="PS51257">
    <property type="entry name" value="PROKAR_LIPOPROTEIN"/>
    <property type="match status" value="1"/>
</dbReference>
<evidence type="ECO:0000256" key="8">
    <source>
        <dbReference type="ARBA" id="ARBA00022891"/>
    </source>
</evidence>
<dbReference type="Pfam" id="PF01011">
    <property type="entry name" value="PQQ"/>
    <property type="match status" value="2"/>
</dbReference>
<evidence type="ECO:0000256" key="3">
    <source>
        <dbReference type="ARBA" id="ARBA00008156"/>
    </source>
</evidence>
<dbReference type="NCBIfam" id="TIGR03075">
    <property type="entry name" value="PQQ_enz_alc_DH"/>
    <property type="match status" value="1"/>
</dbReference>
<accession>A0ABY7TN32</accession>
<keyword evidence="11" id="KW-1015">Disulfide bond</keyword>
<name>A0ABY7TN32_9SPHN</name>
<evidence type="ECO:0000256" key="13">
    <source>
        <dbReference type="SAM" id="MobiDB-lite"/>
    </source>
</evidence>
<dbReference type="Gene3D" id="1.10.760.10">
    <property type="entry name" value="Cytochrome c-like domain"/>
    <property type="match status" value="1"/>
</dbReference>
<evidence type="ECO:0000256" key="12">
    <source>
        <dbReference type="PROSITE-ProRule" id="PRU00433"/>
    </source>
</evidence>
<dbReference type="GO" id="GO:0016491">
    <property type="term" value="F:oxidoreductase activity"/>
    <property type="evidence" value="ECO:0007669"/>
    <property type="project" value="UniProtKB-KW"/>
</dbReference>
<organism evidence="16 17">
    <name type="scientific">Sphingomonas naphthae</name>
    <dbReference type="NCBI Taxonomy" id="1813468"/>
    <lineage>
        <taxon>Bacteria</taxon>
        <taxon>Pseudomonadati</taxon>
        <taxon>Pseudomonadota</taxon>
        <taxon>Alphaproteobacteria</taxon>
        <taxon>Sphingomonadales</taxon>
        <taxon>Sphingomonadaceae</taxon>
        <taxon>Sphingomonas</taxon>
    </lineage>
</organism>
<feature type="chain" id="PRO_5046526598" evidence="14">
    <location>
        <begin position="20"/>
        <end position="704"/>
    </location>
</feature>
<dbReference type="EMBL" id="CP117411">
    <property type="protein sequence ID" value="WCT74428.1"/>
    <property type="molecule type" value="Genomic_DNA"/>
</dbReference>
<dbReference type="InterPro" id="IPR018391">
    <property type="entry name" value="PQQ_b-propeller_rpt"/>
</dbReference>
<evidence type="ECO:0000256" key="9">
    <source>
        <dbReference type="ARBA" id="ARBA00023002"/>
    </source>
</evidence>
<evidence type="ECO:0000313" key="16">
    <source>
        <dbReference type="EMBL" id="WCT74428.1"/>
    </source>
</evidence>
<dbReference type="SUPFAM" id="SSF50998">
    <property type="entry name" value="Quinoprotein alcohol dehydrogenase-like"/>
    <property type="match status" value="1"/>
</dbReference>
<evidence type="ECO:0000256" key="5">
    <source>
        <dbReference type="ARBA" id="ARBA00022723"/>
    </source>
</evidence>
<dbReference type="EC" id="1.1.2.-" evidence="16"/>